<keyword evidence="3" id="KW-1185">Reference proteome</keyword>
<evidence type="ECO:0000259" key="1">
    <source>
        <dbReference type="Pfam" id="PF17107"/>
    </source>
</evidence>
<dbReference type="InterPro" id="IPR031352">
    <property type="entry name" value="SesA"/>
</dbReference>
<dbReference type="AlphaFoldDB" id="A0A167YVL5"/>
<evidence type="ECO:0000313" key="3">
    <source>
        <dbReference type="Proteomes" id="UP000078544"/>
    </source>
</evidence>
<organism evidence="2 3">
    <name type="scientific">Moelleriella libera RCEF 2490</name>
    <dbReference type="NCBI Taxonomy" id="1081109"/>
    <lineage>
        <taxon>Eukaryota</taxon>
        <taxon>Fungi</taxon>
        <taxon>Dikarya</taxon>
        <taxon>Ascomycota</taxon>
        <taxon>Pezizomycotina</taxon>
        <taxon>Sordariomycetes</taxon>
        <taxon>Hypocreomycetidae</taxon>
        <taxon>Hypocreales</taxon>
        <taxon>Clavicipitaceae</taxon>
        <taxon>Moelleriella</taxon>
    </lineage>
</organism>
<comment type="caution">
    <text evidence="2">The sequence shown here is derived from an EMBL/GenBank/DDBJ whole genome shotgun (WGS) entry which is preliminary data.</text>
</comment>
<dbReference type="EMBL" id="AZGY01000017">
    <property type="protein sequence ID" value="KZZ91815.1"/>
    <property type="molecule type" value="Genomic_DNA"/>
</dbReference>
<sequence length="202" mass="21618">MPSSSSTNPITDALYHVVNSEREYAALSHDKTFGKAFHGAGKGLPLVAKALMAVQSQHAKNNRASLEMLGPVKTKAETYCDILKTIAKTPEDRLAQYQQAVTKRGHGARVEELLIGMMSDLCLCAEKLELKDQVETLRKAMKSLSNMEPSLPAKPGNRFAAHVAGDQFNAVDGGIMNTTHGNGGYNFPGATFAGGTTFGAIH</sequence>
<dbReference type="Pfam" id="PF17107">
    <property type="entry name" value="SesA"/>
    <property type="match status" value="1"/>
</dbReference>
<gene>
    <name evidence="2" type="ORF">AAL_06569</name>
</gene>
<protein>
    <submittedName>
        <fullName evidence="2">SesA</fullName>
    </submittedName>
</protein>
<evidence type="ECO:0000313" key="2">
    <source>
        <dbReference type="EMBL" id="KZZ91815.1"/>
    </source>
</evidence>
<reference evidence="2 3" key="1">
    <citation type="journal article" date="2016" name="Genome Biol. Evol.">
        <title>Divergent and convergent evolution of fungal pathogenicity.</title>
        <authorList>
            <person name="Shang Y."/>
            <person name="Xiao G."/>
            <person name="Zheng P."/>
            <person name="Cen K."/>
            <person name="Zhan S."/>
            <person name="Wang C."/>
        </authorList>
    </citation>
    <scope>NUCLEOTIDE SEQUENCE [LARGE SCALE GENOMIC DNA]</scope>
    <source>
        <strain evidence="2 3">RCEF 2490</strain>
    </source>
</reference>
<feature type="domain" description="NACHT-NTPase and P-loop NTPases N-terminal" evidence="1">
    <location>
        <begin position="20"/>
        <end position="123"/>
    </location>
</feature>
<accession>A0A167YVL5</accession>
<proteinExistence type="predicted"/>
<dbReference type="Proteomes" id="UP000078544">
    <property type="component" value="Unassembled WGS sequence"/>
</dbReference>
<dbReference type="OrthoDB" id="674604at2759"/>
<name>A0A167YVL5_9HYPO</name>